<name>A0A2N3XUD3_SACSN</name>
<reference evidence="1" key="1">
    <citation type="submission" date="2017-12" db="EMBL/GenBank/DDBJ databases">
        <title>Sequencing the genomes of 1000 Actinobacteria strains.</title>
        <authorList>
            <person name="Klenk H.-P."/>
        </authorList>
    </citation>
    <scope>NUCLEOTIDE SEQUENCE [LARGE SCALE GENOMIC DNA]</scope>
    <source>
        <strain evidence="1">DSM 44228</strain>
    </source>
</reference>
<comment type="caution">
    <text evidence="1">The sequence shown here is derived from an EMBL/GenBank/DDBJ whole genome shotgun (WGS) entry which is preliminary data.</text>
</comment>
<protein>
    <submittedName>
        <fullName evidence="1">Uncharacterized protein</fullName>
    </submittedName>
</protein>
<dbReference type="EMBL" id="PJNB01000001">
    <property type="protein sequence ID" value="PKW14296.1"/>
    <property type="molecule type" value="Genomic_DNA"/>
</dbReference>
<evidence type="ECO:0000313" key="1">
    <source>
        <dbReference type="EMBL" id="PKW14296.1"/>
    </source>
</evidence>
<dbReference type="RefSeq" id="WP_010694419.1">
    <property type="nucleotide sequence ID" value="NZ_CP061007.1"/>
</dbReference>
<gene>
    <name evidence="1" type="ORF">A8926_1901</name>
</gene>
<sequence length="47" mass="5393">MASDPHTYQRLSERLEEILRQMEDDHDFGQAYLELVGLQAQTVTLSG</sequence>
<dbReference type="AlphaFoldDB" id="A0A2N3XUD3"/>
<dbReference type="Proteomes" id="UP000233786">
    <property type="component" value="Unassembled WGS sequence"/>
</dbReference>
<evidence type="ECO:0000313" key="2">
    <source>
        <dbReference type="Proteomes" id="UP000233786"/>
    </source>
</evidence>
<dbReference type="STRING" id="994479.GCA_000194155_02173"/>
<organism evidence="1 2">
    <name type="scientific">Saccharopolyspora spinosa</name>
    <dbReference type="NCBI Taxonomy" id="60894"/>
    <lineage>
        <taxon>Bacteria</taxon>
        <taxon>Bacillati</taxon>
        <taxon>Actinomycetota</taxon>
        <taxon>Actinomycetes</taxon>
        <taxon>Pseudonocardiales</taxon>
        <taxon>Pseudonocardiaceae</taxon>
        <taxon>Saccharopolyspora</taxon>
    </lineage>
</organism>
<accession>A0A2N3XUD3</accession>
<proteinExistence type="predicted"/>
<keyword evidence="2" id="KW-1185">Reference proteome</keyword>